<dbReference type="KEGG" id="tdl:TDEL_0H02340"/>
<dbReference type="OrthoDB" id="4066556at2759"/>
<evidence type="ECO:0000313" key="3">
    <source>
        <dbReference type="Proteomes" id="UP000005627"/>
    </source>
</evidence>
<evidence type="ECO:0000256" key="1">
    <source>
        <dbReference type="SAM" id="Phobius"/>
    </source>
</evidence>
<dbReference type="FunCoup" id="G8ZZP9">
    <property type="interactions" value="101"/>
</dbReference>
<keyword evidence="1" id="KW-1133">Transmembrane helix</keyword>
<dbReference type="HOGENOM" id="CLU_448477_0_0_1"/>
<proteinExistence type="predicted"/>
<organism evidence="2 3">
    <name type="scientific">Torulaspora delbrueckii</name>
    <name type="common">Yeast</name>
    <name type="synonym">Candida colliculosa</name>
    <dbReference type="NCBI Taxonomy" id="4950"/>
    <lineage>
        <taxon>Eukaryota</taxon>
        <taxon>Fungi</taxon>
        <taxon>Dikarya</taxon>
        <taxon>Ascomycota</taxon>
        <taxon>Saccharomycotina</taxon>
        <taxon>Saccharomycetes</taxon>
        <taxon>Saccharomycetales</taxon>
        <taxon>Saccharomycetaceae</taxon>
        <taxon>Torulaspora</taxon>
    </lineage>
</organism>
<name>G8ZZP9_TORDE</name>
<dbReference type="EMBL" id="HE616749">
    <property type="protein sequence ID" value="CCE94093.1"/>
    <property type="molecule type" value="Genomic_DNA"/>
</dbReference>
<dbReference type="AlphaFoldDB" id="G8ZZP9"/>
<dbReference type="Proteomes" id="UP000005627">
    <property type="component" value="Chromosome 8"/>
</dbReference>
<protein>
    <submittedName>
        <fullName evidence="2">Uncharacterized protein</fullName>
    </submittedName>
</protein>
<keyword evidence="3" id="KW-1185">Reference proteome</keyword>
<feature type="transmembrane region" description="Helical" evidence="1">
    <location>
        <begin position="400"/>
        <end position="422"/>
    </location>
</feature>
<gene>
    <name evidence="2" type="primary">TDEL0H02340</name>
    <name evidence="2" type="ORF">TDEL_0H02340</name>
</gene>
<dbReference type="InParanoid" id="G8ZZP9"/>
<keyword evidence="1" id="KW-0812">Transmembrane</keyword>
<keyword evidence="1" id="KW-0472">Membrane</keyword>
<dbReference type="RefSeq" id="XP_003683304.1">
    <property type="nucleotide sequence ID" value="XM_003683256.1"/>
</dbReference>
<sequence length="609" mass="68157">MYQLLTAPSLPQRLCQCAFQPILLTIVLSSLLTVWTSYAILISKKDITSTSIVNGQSQTSTAIRNSTSTATFSSITTTTATDSSSAAIQTYYTVNTSVVEEAANEYIESKVSKWNDLINSRILPETYEGWQANLTLWNGTISQVLEAKKAGYNDLLTFSDNIRTQLLNQSERVNETIDELSRTALTVGNVNGQEIIQNLSINYWFLDGMLGKVPEELQTVEDISHEVALPNVPNLTFSFTVENVTDTLKSVITNLTTELQELVSSQTSKTSIGASKSLYRRSNDLNTQVRGDNQLYKKTCALSICICVFYAVTVALLCIYEWIRFSWEKDMFKLHMADALEISDIEYELGTAKIKLQQRLRSFTRDLAFSLGDVVVYRLSNIMTLKQDSSDVSWNRLSFFYWWIWSTGKTLWILLFCTLIHWQVLASLMKVRQYSEPEFSAPAQSKSITRSPPTNSTYNSSFVYSAAIGACNNFKNDIDSIVITKITDDFEAFLSGPANEINSKMTNLTATVAIAVQAPWENFTSSIDLPKITFDDSLTSTIITSAINYSVTVSANQIQKSNFQKSSIQGPQETQNTPTLDPIFQWALIALTIAALIHHLFGFLILPRL</sequence>
<feature type="transmembrane region" description="Helical" evidence="1">
    <location>
        <begin position="21"/>
        <end position="41"/>
    </location>
</feature>
<evidence type="ECO:0000313" key="2">
    <source>
        <dbReference type="EMBL" id="CCE94093.1"/>
    </source>
</evidence>
<reference evidence="2 3" key="1">
    <citation type="journal article" date="2011" name="Proc. Natl. Acad. Sci. U.S.A.">
        <title>Evolutionary erosion of yeast sex chromosomes by mating-type switching accidents.</title>
        <authorList>
            <person name="Gordon J.L."/>
            <person name="Armisen D."/>
            <person name="Proux-Wera E."/>
            <person name="Oheigeartaigh S.S."/>
            <person name="Byrne K.P."/>
            <person name="Wolfe K.H."/>
        </authorList>
    </citation>
    <scope>NUCLEOTIDE SEQUENCE [LARGE SCALE GENOMIC DNA]</scope>
    <source>
        <strain evidence="3">ATCC 10662 / CBS 1146 / NBRC 0425 / NCYC 2629 / NRRL Y-866</strain>
    </source>
</reference>
<accession>G8ZZP9</accession>
<dbReference type="eggNOG" id="ENOG502S7IH">
    <property type="taxonomic scope" value="Eukaryota"/>
</dbReference>
<dbReference type="GeneID" id="11501257"/>
<feature type="transmembrane region" description="Helical" evidence="1">
    <location>
        <begin position="301"/>
        <end position="323"/>
    </location>
</feature>
<feature type="transmembrane region" description="Helical" evidence="1">
    <location>
        <begin position="583"/>
        <end position="606"/>
    </location>
</feature>